<sequence length="294" mass="34271">MAAAATDHQNPNRDDFDIDLDLDLLQRQRQRRRRSYGRYEILNEISRGSYGVVYRAHDNKNEETVAMKQEFRGLCDSTLTEIKILKYLPRHPSIIEFKRVVHDGVRNRFFVVMEYLEYDLKRYIKARNEAFAVSEIRYLMKQLLEGVAFLHKQGVMHRDLKPANILINSKAQLKICDFGCSAPLRDREYSPRVGTRWYRAPELLRGSRSYSSAVDMWSVGCIMGELVLNRPLFPGESNDHQLPCIHQVMGLPLKMPSLTRSGVDLLQRLLAYHPHNRITARDALNHAWFTEQLL</sequence>
<accession>A0AAD4JNT9</accession>
<dbReference type="SMART" id="SM00220">
    <property type="entry name" value="S_TKc"/>
    <property type="match status" value="1"/>
</dbReference>
<reference evidence="8 9" key="1">
    <citation type="journal article" date="2021" name="Nat. Commun.">
        <title>Incipient diploidization of the medicinal plant Perilla within 10,000 years.</title>
        <authorList>
            <person name="Zhang Y."/>
            <person name="Shen Q."/>
            <person name="Leng L."/>
            <person name="Zhang D."/>
            <person name="Chen S."/>
            <person name="Shi Y."/>
            <person name="Ning Z."/>
            <person name="Chen S."/>
        </authorList>
    </citation>
    <scope>NUCLEOTIDE SEQUENCE [LARGE SCALE GENOMIC DNA]</scope>
    <source>
        <strain evidence="9">cv. PC099</strain>
    </source>
</reference>
<keyword evidence="3" id="KW-0808">Transferase</keyword>
<keyword evidence="4" id="KW-0547">Nucleotide-binding</keyword>
<dbReference type="PROSITE" id="PS50011">
    <property type="entry name" value="PROTEIN_KINASE_DOM"/>
    <property type="match status" value="1"/>
</dbReference>
<dbReference type="GO" id="GO:0005634">
    <property type="term" value="C:nucleus"/>
    <property type="evidence" value="ECO:0007669"/>
    <property type="project" value="TreeGrafter"/>
</dbReference>
<dbReference type="SUPFAM" id="SSF56112">
    <property type="entry name" value="Protein kinase-like (PK-like)"/>
    <property type="match status" value="1"/>
</dbReference>
<keyword evidence="6" id="KW-0067">ATP-binding</keyword>
<protein>
    <recommendedName>
        <fullName evidence="7">Protein kinase domain-containing protein</fullName>
    </recommendedName>
</protein>
<gene>
    <name evidence="8" type="ORF">C2S53_001062</name>
</gene>
<comment type="caution">
    <text evidence="8">The sequence shown here is derived from an EMBL/GenBank/DDBJ whole genome shotgun (WGS) entry which is preliminary data.</text>
</comment>
<feature type="domain" description="Protein kinase" evidence="7">
    <location>
        <begin position="39"/>
        <end position="289"/>
    </location>
</feature>
<evidence type="ECO:0000256" key="5">
    <source>
        <dbReference type="ARBA" id="ARBA00022777"/>
    </source>
</evidence>
<dbReference type="AlphaFoldDB" id="A0AAD4JNT9"/>
<dbReference type="Gene3D" id="1.10.510.10">
    <property type="entry name" value="Transferase(Phosphotransferase) domain 1"/>
    <property type="match status" value="1"/>
</dbReference>
<evidence type="ECO:0000256" key="2">
    <source>
        <dbReference type="ARBA" id="ARBA00022527"/>
    </source>
</evidence>
<keyword evidence="9" id="KW-1185">Reference proteome</keyword>
<evidence type="ECO:0000256" key="1">
    <source>
        <dbReference type="ARBA" id="ARBA00006485"/>
    </source>
</evidence>
<evidence type="ECO:0000313" key="9">
    <source>
        <dbReference type="Proteomes" id="UP001190926"/>
    </source>
</evidence>
<dbReference type="PANTHER" id="PTHR24056:SF107">
    <property type="entry name" value="CYCLIN-DEPENDENT KINASE 11A-RELATED"/>
    <property type="match status" value="1"/>
</dbReference>
<dbReference type="GO" id="GO:0005524">
    <property type="term" value="F:ATP binding"/>
    <property type="evidence" value="ECO:0007669"/>
    <property type="project" value="UniProtKB-KW"/>
</dbReference>
<dbReference type="Proteomes" id="UP001190926">
    <property type="component" value="Unassembled WGS sequence"/>
</dbReference>
<comment type="similarity">
    <text evidence="1">Belongs to the protein kinase superfamily. CMGC Ser/Thr protein kinase family. CDC2/CDKX subfamily.</text>
</comment>
<dbReference type="Gene3D" id="3.30.200.20">
    <property type="entry name" value="Phosphorylase Kinase, domain 1"/>
    <property type="match status" value="1"/>
</dbReference>
<dbReference type="GO" id="GO:0007346">
    <property type="term" value="P:regulation of mitotic cell cycle"/>
    <property type="evidence" value="ECO:0007669"/>
    <property type="project" value="TreeGrafter"/>
</dbReference>
<dbReference type="FunFam" id="1.10.510.10:FF:000624">
    <property type="entry name" value="Mitogen-activated protein kinase"/>
    <property type="match status" value="1"/>
</dbReference>
<dbReference type="InterPro" id="IPR011009">
    <property type="entry name" value="Kinase-like_dom_sf"/>
</dbReference>
<dbReference type="GO" id="GO:0004674">
    <property type="term" value="F:protein serine/threonine kinase activity"/>
    <property type="evidence" value="ECO:0007669"/>
    <property type="project" value="UniProtKB-KW"/>
</dbReference>
<organism evidence="8 9">
    <name type="scientific">Perilla frutescens var. hirtella</name>
    <name type="common">Perilla citriodora</name>
    <name type="synonym">Perilla setoyensis</name>
    <dbReference type="NCBI Taxonomy" id="608512"/>
    <lineage>
        <taxon>Eukaryota</taxon>
        <taxon>Viridiplantae</taxon>
        <taxon>Streptophyta</taxon>
        <taxon>Embryophyta</taxon>
        <taxon>Tracheophyta</taxon>
        <taxon>Spermatophyta</taxon>
        <taxon>Magnoliopsida</taxon>
        <taxon>eudicotyledons</taxon>
        <taxon>Gunneridae</taxon>
        <taxon>Pentapetalae</taxon>
        <taxon>asterids</taxon>
        <taxon>lamiids</taxon>
        <taxon>Lamiales</taxon>
        <taxon>Lamiaceae</taxon>
        <taxon>Nepetoideae</taxon>
        <taxon>Elsholtzieae</taxon>
        <taxon>Perilla</taxon>
    </lineage>
</organism>
<dbReference type="InterPro" id="IPR050108">
    <property type="entry name" value="CDK"/>
</dbReference>
<evidence type="ECO:0000256" key="6">
    <source>
        <dbReference type="ARBA" id="ARBA00022840"/>
    </source>
</evidence>
<evidence type="ECO:0000256" key="3">
    <source>
        <dbReference type="ARBA" id="ARBA00022679"/>
    </source>
</evidence>
<evidence type="ECO:0000313" key="8">
    <source>
        <dbReference type="EMBL" id="KAH6837238.1"/>
    </source>
</evidence>
<dbReference type="InterPro" id="IPR008271">
    <property type="entry name" value="Ser/Thr_kinase_AS"/>
</dbReference>
<dbReference type="PROSITE" id="PS00108">
    <property type="entry name" value="PROTEIN_KINASE_ST"/>
    <property type="match status" value="1"/>
</dbReference>
<dbReference type="InterPro" id="IPR000719">
    <property type="entry name" value="Prot_kinase_dom"/>
</dbReference>
<evidence type="ECO:0000256" key="4">
    <source>
        <dbReference type="ARBA" id="ARBA00022741"/>
    </source>
</evidence>
<evidence type="ECO:0000259" key="7">
    <source>
        <dbReference type="PROSITE" id="PS50011"/>
    </source>
</evidence>
<dbReference type="Pfam" id="PF00069">
    <property type="entry name" value="Pkinase"/>
    <property type="match status" value="1"/>
</dbReference>
<dbReference type="EMBL" id="SDAM02000018">
    <property type="protein sequence ID" value="KAH6837238.1"/>
    <property type="molecule type" value="Genomic_DNA"/>
</dbReference>
<keyword evidence="2" id="KW-0723">Serine/threonine-protein kinase</keyword>
<keyword evidence="5" id="KW-0418">Kinase</keyword>
<dbReference type="PANTHER" id="PTHR24056">
    <property type="entry name" value="CELL DIVISION PROTEIN KINASE"/>
    <property type="match status" value="1"/>
</dbReference>
<proteinExistence type="inferred from homology"/>
<name>A0AAD4JNT9_PERFH</name>